<feature type="compositionally biased region" description="Basic and acidic residues" evidence="1">
    <location>
        <begin position="140"/>
        <end position="159"/>
    </location>
</feature>
<keyword evidence="3" id="KW-1185">Reference proteome</keyword>
<reference evidence="2 3" key="1">
    <citation type="journal article" date="2006" name="Science">
        <title>Phytophthora genome sequences uncover evolutionary origins and mechanisms of pathogenesis.</title>
        <authorList>
            <person name="Tyler B.M."/>
            <person name="Tripathy S."/>
            <person name="Zhang X."/>
            <person name="Dehal P."/>
            <person name="Jiang R.H."/>
            <person name="Aerts A."/>
            <person name="Arredondo F.D."/>
            <person name="Baxter L."/>
            <person name="Bensasson D."/>
            <person name="Beynon J.L."/>
            <person name="Chapman J."/>
            <person name="Damasceno C.M."/>
            <person name="Dorrance A.E."/>
            <person name="Dou D."/>
            <person name="Dickerman A.W."/>
            <person name="Dubchak I.L."/>
            <person name="Garbelotto M."/>
            <person name="Gijzen M."/>
            <person name="Gordon S.G."/>
            <person name="Govers F."/>
            <person name="Grunwald N.J."/>
            <person name="Huang W."/>
            <person name="Ivors K.L."/>
            <person name="Jones R.W."/>
            <person name="Kamoun S."/>
            <person name="Krampis K."/>
            <person name="Lamour K.H."/>
            <person name="Lee M.K."/>
            <person name="McDonald W.H."/>
            <person name="Medina M."/>
            <person name="Meijer H.J."/>
            <person name="Nordberg E.K."/>
            <person name="Maclean D.J."/>
            <person name="Ospina-Giraldo M.D."/>
            <person name="Morris P.F."/>
            <person name="Phuntumart V."/>
            <person name="Putnam N.H."/>
            <person name="Rash S."/>
            <person name="Rose J.K."/>
            <person name="Sakihama Y."/>
            <person name="Salamov A.A."/>
            <person name="Savidor A."/>
            <person name="Scheuring C.F."/>
            <person name="Smith B.M."/>
            <person name="Sobral B.W."/>
            <person name="Terry A."/>
            <person name="Torto-Alalibo T.A."/>
            <person name="Win J."/>
            <person name="Xu Z."/>
            <person name="Zhang H."/>
            <person name="Grigoriev I.V."/>
            <person name="Rokhsar D.S."/>
            <person name="Boore J.L."/>
        </authorList>
    </citation>
    <scope>NUCLEOTIDE SEQUENCE [LARGE SCALE GENOMIC DNA]</scope>
    <source>
        <strain evidence="2 3">P6497</strain>
    </source>
</reference>
<accession>G5AG97</accession>
<proteinExistence type="predicted"/>
<dbReference type="InParanoid" id="G5AG97"/>
<evidence type="ECO:0000256" key="1">
    <source>
        <dbReference type="SAM" id="MobiDB-lite"/>
    </source>
</evidence>
<feature type="compositionally biased region" description="Low complexity" evidence="1">
    <location>
        <begin position="267"/>
        <end position="276"/>
    </location>
</feature>
<organism evidence="2 3">
    <name type="scientific">Phytophthora sojae (strain P6497)</name>
    <name type="common">Soybean stem and root rot agent</name>
    <name type="synonym">Phytophthora megasperma f. sp. glycines</name>
    <dbReference type="NCBI Taxonomy" id="1094619"/>
    <lineage>
        <taxon>Eukaryota</taxon>
        <taxon>Sar</taxon>
        <taxon>Stramenopiles</taxon>
        <taxon>Oomycota</taxon>
        <taxon>Peronosporomycetes</taxon>
        <taxon>Peronosporales</taxon>
        <taxon>Peronosporaceae</taxon>
        <taxon>Phytophthora</taxon>
    </lineage>
</organism>
<feature type="region of interest" description="Disordered" evidence="1">
    <location>
        <begin position="257"/>
        <end position="283"/>
    </location>
</feature>
<evidence type="ECO:0000313" key="3">
    <source>
        <dbReference type="Proteomes" id="UP000002640"/>
    </source>
</evidence>
<sequence>MTNRGTETEGHDRRVVVDTHDLLEACGFDGNGVPSKEELNARVEAQLRTVQRLYEESNGVVASAGAMPRDTDGDDDPRRGRTAMPETLVNGDEPKDGTLHVQEVVTEELRVRDRAKAKVLRVQAKDVEAARRARKRQRRIEHSKARRQRPDERRQRDRAAAIANTTSLRETGAEGTGQRTTRAACSARQGAAPGKRLLCVRRAEERWRRHDDELRGGGSDGFHATKCEASLDQARDSLEAREAVRVQQQERVRTLVRQGDRRRATTRARGTVTGGASPDRRLTADGECAGARRAAGDQVGHGGPIQRGGRGVAVAGQAPEQATSRRLRGRLHWCGVEGVGGVALPVPHAVRPEHACRRADGAGRVVRVLAGGGLDAAARRQN</sequence>
<dbReference type="Proteomes" id="UP000002640">
    <property type="component" value="Unassembled WGS sequence"/>
</dbReference>
<evidence type="ECO:0000313" key="2">
    <source>
        <dbReference type="EMBL" id="EGZ05609.1"/>
    </source>
</evidence>
<dbReference type="GeneID" id="20661945"/>
<gene>
    <name evidence="2" type="ORF">PHYSODRAFT_534064</name>
</gene>
<name>G5AG97_PHYSP</name>
<dbReference type="RefSeq" id="XP_009539140.1">
    <property type="nucleotide sequence ID" value="XM_009540845.1"/>
</dbReference>
<feature type="region of interest" description="Disordered" evidence="1">
    <location>
        <begin position="128"/>
        <end position="189"/>
    </location>
</feature>
<protein>
    <submittedName>
        <fullName evidence="2">Uncharacterized protein</fullName>
    </submittedName>
</protein>
<dbReference type="KEGG" id="psoj:PHYSODRAFT_534064"/>
<dbReference type="EMBL" id="JH159166">
    <property type="protein sequence ID" value="EGZ05609.1"/>
    <property type="molecule type" value="Genomic_DNA"/>
</dbReference>
<feature type="region of interest" description="Disordered" evidence="1">
    <location>
        <begin position="64"/>
        <end position="96"/>
    </location>
</feature>
<dbReference type="AlphaFoldDB" id="G5AG97"/>